<dbReference type="EMBL" id="AZHC01000004">
    <property type="protein sequence ID" value="OAA48562.1"/>
    <property type="molecule type" value="Genomic_DNA"/>
</dbReference>
<reference evidence="1 2" key="1">
    <citation type="journal article" date="2016" name="Genome Biol. Evol.">
        <title>Divergent and convergent evolution of fungal pathogenicity.</title>
        <authorList>
            <person name="Shang Y."/>
            <person name="Xiao G."/>
            <person name="Zheng P."/>
            <person name="Cen K."/>
            <person name="Zhan S."/>
            <person name="Wang C."/>
        </authorList>
    </citation>
    <scope>NUCLEOTIDE SEQUENCE [LARGE SCALE GENOMIC DNA]</scope>
    <source>
        <strain evidence="1 2">RCEF 4871</strain>
    </source>
</reference>
<comment type="caution">
    <text evidence="1">The sequence shown here is derived from an EMBL/GenBank/DDBJ whole genome shotgun (WGS) entry which is preliminary data.</text>
</comment>
<evidence type="ECO:0000313" key="1">
    <source>
        <dbReference type="EMBL" id="OAA48562.1"/>
    </source>
</evidence>
<name>A0A167I1D1_METRR</name>
<proteinExistence type="predicted"/>
<sequence length="53" mass="5684">MGGRADWIDKAWELGLGKAAVTGVTGIVGLGGIEWTVQCWEQTHVRRAELFGG</sequence>
<accession>A0A167I1D1</accession>
<gene>
    <name evidence="1" type="ORF">NOR_01812</name>
</gene>
<dbReference type="Proteomes" id="UP000243498">
    <property type="component" value="Unassembled WGS sequence"/>
</dbReference>
<organism evidence="1 2">
    <name type="scientific">Metarhizium rileyi (strain RCEF 4871)</name>
    <name type="common">Nomuraea rileyi</name>
    <dbReference type="NCBI Taxonomy" id="1649241"/>
    <lineage>
        <taxon>Eukaryota</taxon>
        <taxon>Fungi</taxon>
        <taxon>Dikarya</taxon>
        <taxon>Ascomycota</taxon>
        <taxon>Pezizomycotina</taxon>
        <taxon>Sordariomycetes</taxon>
        <taxon>Hypocreomycetidae</taxon>
        <taxon>Hypocreales</taxon>
        <taxon>Clavicipitaceae</taxon>
        <taxon>Metarhizium</taxon>
    </lineage>
</organism>
<dbReference type="AlphaFoldDB" id="A0A167I1D1"/>
<evidence type="ECO:0000313" key="2">
    <source>
        <dbReference type="Proteomes" id="UP000243498"/>
    </source>
</evidence>
<protein>
    <submittedName>
        <fullName evidence="1">Uncharacterized protein</fullName>
    </submittedName>
</protein>
<keyword evidence="2" id="KW-1185">Reference proteome</keyword>